<dbReference type="AlphaFoldDB" id="D4DT42"/>
<proteinExistence type="predicted"/>
<comment type="caution">
    <text evidence="1">The sequence shown here is derived from an EMBL/GenBank/DDBJ whole genome shotgun (WGS) entry which is preliminary data.</text>
</comment>
<organism evidence="1 2">
    <name type="scientific">Neisseria elongata subsp. glycolytica ATCC 29315</name>
    <dbReference type="NCBI Taxonomy" id="546263"/>
    <lineage>
        <taxon>Bacteria</taxon>
        <taxon>Pseudomonadati</taxon>
        <taxon>Pseudomonadota</taxon>
        <taxon>Betaproteobacteria</taxon>
        <taxon>Neisseriales</taxon>
        <taxon>Neisseriaceae</taxon>
        <taxon>Neisseria</taxon>
    </lineage>
</organism>
<evidence type="ECO:0000313" key="2">
    <source>
        <dbReference type="Proteomes" id="UP000005536"/>
    </source>
</evidence>
<sequence>MRKSNGFRDFVSPVFRRPPLYGRPSELIGAIQINTSPQPSLAGTSGNIVD</sequence>
<evidence type="ECO:0000313" key="1">
    <source>
        <dbReference type="EMBL" id="EFE49043.1"/>
    </source>
</evidence>
<dbReference type="EMBL" id="ADBF01000229">
    <property type="protein sequence ID" value="EFE49043.1"/>
    <property type="molecule type" value="Genomic_DNA"/>
</dbReference>
<protein>
    <submittedName>
        <fullName evidence="1">Uncharacterized protein</fullName>
    </submittedName>
</protein>
<name>D4DT42_NEIEG</name>
<accession>D4DT42</accession>
<dbReference type="Proteomes" id="UP000005536">
    <property type="component" value="Unassembled WGS sequence"/>
</dbReference>
<gene>
    <name evidence="1" type="ORF">NEIELOOT_02243</name>
</gene>
<reference evidence="1 2" key="1">
    <citation type="submission" date="2010-02" db="EMBL/GenBank/DDBJ databases">
        <authorList>
            <person name="Weinstock G."/>
            <person name="Sodergren E."/>
            <person name="Clifton S."/>
            <person name="Fulton L."/>
            <person name="Fulton B."/>
            <person name="Courtney L."/>
            <person name="Fronick C."/>
            <person name="Harrison M."/>
            <person name="Strong C."/>
            <person name="Farmer C."/>
            <person name="Delahaunty K."/>
            <person name="Markovic C."/>
            <person name="Hall O."/>
            <person name="Minx P."/>
            <person name="Tomlinson C."/>
            <person name="Mitreva M."/>
            <person name="Nelson J."/>
            <person name="Hou S."/>
            <person name="Wollam A."/>
            <person name="Pepin K.H."/>
            <person name="Johnson M."/>
            <person name="Bhonagiri V."/>
            <person name="Zhang X."/>
            <person name="Suruliraj S."/>
            <person name="Warren W."/>
            <person name="Chinwalla A."/>
            <person name="Mardis E.R."/>
            <person name="Wilson R.K."/>
        </authorList>
    </citation>
    <scope>NUCLEOTIDE SEQUENCE [LARGE SCALE GENOMIC DNA]</scope>
    <source>
        <strain evidence="1 2">ATCC 29315</strain>
    </source>
</reference>